<accession>A0A8D1IR82</accession>
<evidence type="ECO:0000313" key="1">
    <source>
        <dbReference type="Ensembl" id="ENSSSCP00045036841.1"/>
    </source>
</evidence>
<dbReference type="AlphaFoldDB" id="A0A8D1IR82"/>
<name>A0A8D1IR82_PIG</name>
<evidence type="ECO:0000313" key="2">
    <source>
        <dbReference type="Proteomes" id="UP000694728"/>
    </source>
</evidence>
<proteinExistence type="predicted"/>
<dbReference type="Proteomes" id="UP000694728">
    <property type="component" value="Unplaced"/>
</dbReference>
<dbReference type="Ensembl" id="ENSSSCT00045052964.1">
    <property type="protein sequence ID" value="ENSSSCP00045036841.1"/>
    <property type="gene ID" value="ENSSSCG00045031092.1"/>
</dbReference>
<organism evidence="1 2">
    <name type="scientific">Sus scrofa</name>
    <name type="common">Pig</name>
    <dbReference type="NCBI Taxonomy" id="9823"/>
    <lineage>
        <taxon>Eukaryota</taxon>
        <taxon>Metazoa</taxon>
        <taxon>Chordata</taxon>
        <taxon>Craniata</taxon>
        <taxon>Vertebrata</taxon>
        <taxon>Euteleostomi</taxon>
        <taxon>Mammalia</taxon>
        <taxon>Eutheria</taxon>
        <taxon>Laurasiatheria</taxon>
        <taxon>Artiodactyla</taxon>
        <taxon>Suina</taxon>
        <taxon>Suidae</taxon>
        <taxon>Sus</taxon>
    </lineage>
</organism>
<protein>
    <submittedName>
        <fullName evidence="1">Uncharacterized protein</fullName>
    </submittedName>
</protein>
<reference evidence="1" key="1">
    <citation type="submission" date="2025-08" db="UniProtKB">
        <authorList>
            <consortium name="Ensembl"/>
        </authorList>
    </citation>
    <scope>IDENTIFICATION</scope>
</reference>
<sequence>MTTMENSMEVPKYRTTNDTAIPLLGIYLDKTFFEKDTRNPMFITALFTIAKTWKQPQYPLTDDGIKKMWYIYTMEYYLTTKKNKIMPFAAIDGTRDFHTKDVSQKEKDKNK</sequence>